<dbReference type="RefSeq" id="XP_022101573.1">
    <property type="nucleotide sequence ID" value="XM_022245881.1"/>
</dbReference>
<dbReference type="SUPFAM" id="SSF47220">
    <property type="entry name" value="alpha-catenin/vinculin-like"/>
    <property type="match status" value="2"/>
</dbReference>
<dbReference type="KEGG" id="aplc:110985108"/>
<keyword evidence="6" id="KW-0965">Cell junction</keyword>
<dbReference type="InterPro" id="IPR001033">
    <property type="entry name" value="Alpha_catenin"/>
</dbReference>
<sequence length="455" mass="50658">MPKACERMKSTGRNVLMAVQRLQAEPHSDVAKENMVTAARSLLRATIKVLLVSDGAEVRRIIQAAHFVQDRLHLVQSVESMKALVVAFKAFTESVMTLSSLCDQRQQDLTQPETKERILVAMDTLRKAVPTLSTAMQTHVKYHSNAQAKASRDFVISQVSAAISDIIGLMGSQLQDAPATGDRSDLEEEMAEKTHQEEPGHFAAKLDKLLQLLSPNYRASLDADFYSHVADVVRHSMSVGSLSREKLREQITSSCKQILKQRGLIQDQSQGIRDNPAFCQLRSDFGSSCESLAKELLVLEKLVKFALIGQTVDAFVETVEPLDRMVKAATTALKDKGPLREKDCIRILQPLEDTFHEHTDRMCQLGSFASASCTDIQRASSLFQVVGSLERLDPEVFPACLAVRQDILDKGAVRHLKLIRRQWLSEVQRLVEAMDDLIDANRFLEVSGEEYLAGS</sequence>
<dbReference type="GO" id="GO:0045296">
    <property type="term" value="F:cadherin binding"/>
    <property type="evidence" value="ECO:0007669"/>
    <property type="project" value="InterPro"/>
</dbReference>
<dbReference type="GeneID" id="110985108"/>
<evidence type="ECO:0000256" key="5">
    <source>
        <dbReference type="ARBA" id="ARBA00022889"/>
    </source>
</evidence>
<evidence type="ECO:0000313" key="8">
    <source>
        <dbReference type="RefSeq" id="XP_022101573.1"/>
    </source>
</evidence>
<dbReference type="PRINTS" id="PR00805">
    <property type="entry name" value="ALPHACATENIN"/>
</dbReference>
<keyword evidence="7" id="KW-1185">Reference proteome</keyword>
<evidence type="ECO:0000256" key="3">
    <source>
        <dbReference type="ARBA" id="ARBA00008376"/>
    </source>
</evidence>
<gene>
    <name evidence="8" type="primary">LOC110985108</name>
</gene>
<dbReference type="GO" id="GO:0016342">
    <property type="term" value="C:catenin complex"/>
    <property type="evidence" value="ECO:0007669"/>
    <property type="project" value="TreeGrafter"/>
</dbReference>
<dbReference type="GO" id="GO:0008013">
    <property type="term" value="F:beta-catenin binding"/>
    <property type="evidence" value="ECO:0007669"/>
    <property type="project" value="TreeGrafter"/>
</dbReference>
<organism evidence="7 8">
    <name type="scientific">Acanthaster planci</name>
    <name type="common">Crown-of-thorns starfish</name>
    <dbReference type="NCBI Taxonomy" id="133434"/>
    <lineage>
        <taxon>Eukaryota</taxon>
        <taxon>Metazoa</taxon>
        <taxon>Echinodermata</taxon>
        <taxon>Eleutherozoa</taxon>
        <taxon>Asterozoa</taxon>
        <taxon>Asteroidea</taxon>
        <taxon>Valvatacea</taxon>
        <taxon>Valvatida</taxon>
        <taxon>Acanthasteridae</taxon>
        <taxon>Acanthaster</taxon>
    </lineage>
</organism>
<dbReference type="GO" id="GO:0005912">
    <property type="term" value="C:adherens junction"/>
    <property type="evidence" value="ECO:0007669"/>
    <property type="project" value="TreeGrafter"/>
</dbReference>
<comment type="similarity">
    <text evidence="3">Belongs to the vinculin/alpha-catenin family.</text>
</comment>
<dbReference type="Pfam" id="PF01044">
    <property type="entry name" value="Vinculin"/>
    <property type="match status" value="1"/>
</dbReference>
<dbReference type="AlphaFoldDB" id="A0A8B7Z7E8"/>
<keyword evidence="5" id="KW-0130">Cell adhesion</keyword>
<evidence type="ECO:0000256" key="1">
    <source>
        <dbReference type="ARBA" id="ARBA00004282"/>
    </source>
</evidence>
<evidence type="ECO:0000256" key="6">
    <source>
        <dbReference type="ARBA" id="ARBA00022949"/>
    </source>
</evidence>
<evidence type="ECO:0000313" key="7">
    <source>
        <dbReference type="Proteomes" id="UP000694845"/>
    </source>
</evidence>
<dbReference type="GO" id="GO:0005737">
    <property type="term" value="C:cytoplasm"/>
    <property type="evidence" value="ECO:0007669"/>
    <property type="project" value="UniProtKB-SubCell"/>
</dbReference>
<comment type="subcellular location">
    <subcellularLocation>
        <location evidence="1">Cell junction</location>
    </subcellularLocation>
    <subcellularLocation>
        <location evidence="2">Cytoplasm</location>
    </subcellularLocation>
</comment>
<dbReference type="InterPro" id="IPR006077">
    <property type="entry name" value="Vinculin/catenin"/>
</dbReference>
<evidence type="ECO:0000256" key="2">
    <source>
        <dbReference type="ARBA" id="ARBA00004496"/>
    </source>
</evidence>
<dbReference type="Proteomes" id="UP000694845">
    <property type="component" value="Unplaced"/>
</dbReference>
<dbReference type="GO" id="GO:0098609">
    <property type="term" value="P:cell-cell adhesion"/>
    <property type="evidence" value="ECO:0007669"/>
    <property type="project" value="TreeGrafter"/>
</dbReference>
<dbReference type="GO" id="GO:0051015">
    <property type="term" value="F:actin filament binding"/>
    <property type="evidence" value="ECO:0007669"/>
    <property type="project" value="InterPro"/>
</dbReference>
<keyword evidence="4" id="KW-0963">Cytoplasm</keyword>
<dbReference type="GO" id="GO:0016477">
    <property type="term" value="P:cell migration"/>
    <property type="evidence" value="ECO:0007669"/>
    <property type="project" value="TreeGrafter"/>
</dbReference>
<dbReference type="OrthoDB" id="29742at2759"/>
<dbReference type="OMA" id="SHILMLC"/>
<dbReference type="InterPro" id="IPR036723">
    <property type="entry name" value="Alpha-catenin/vinculin-like_sf"/>
</dbReference>
<dbReference type="Gene3D" id="1.20.120.810">
    <property type="entry name" value="Vinculin, Vh2 four-helix bundle"/>
    <property type="match status" value="2"/>
</dbReference>
<name>A0A8B7Z7E8_ACAPL</name>
<reference evidence="8" key="1">
    <citation type="submission" date="2025-08" db="UniProtKB">
        <authorList>
            <consortium name="RefSeq"/>
        </authorList>
    </citation>
    <scope>IDENTIFICATION</scope>
</reference>
<accession>A0A8B7Z7E8</accession>
<dbReference type="PANTHER" id="PTHR18914:SF30">
    <property type="entry name" value="VINCULIN_ALPHA-CATENIN FAMILY MEMBER 1"/>
    <property type="match status" value="1"/>
</dbReference>
<dbReference type="PANTHER" id="PTHR18914">
    <property type="entry name" value="ALPHA CATENIN"/>
    <property type="match status" value="1"/>
</dbReference>
<protein>
    <submittedName>
        <fullName evidence="8">Catenin alpha-3-like</fullName>
    </submittedName>
</protein>
<evidence type="ECO:0000256" key="4">
    <source>
        <dbReference type="ARBA" id="ARBA00022490"/>
    </source>
</evidence>
<proteinExistence type="inferred from homology"/>